<evidence type="ECO:0000256" key="8">
    <source>
        <dbReference type="ARBA" id="ARBA00023170"/>
    </source>
</evidence>
<dbReference type="InParanoid" id="A0A672GYW5"/>
<dbReference type="GO" id="GO:0006955">
    <property type="term" value="P:immune response"/>
    <property type="evidence" value="ECO:0007669"/>
    <property type="project" value="TreeGrafter"/>
</dbReference>
<reference evidence="12" key="3">
    <citation type="submission" date="2025-09" db="UniProtKB">
        <authorList>
            <consortium name="Ensembl"/>
        </authorList>
    </citation>
    <scope>IDENTIFICATION</scope>
</reference>
<dbReference type="InterPro" id="IPR003599">
    <property type="entry name" value="Ig_sub"/>
</dbReference>
<dbReference type="InterPro" id="IPR036179">
    <property type="entry name" value="Ig-like_dom_sf"/>
</dbReference>
<keyword evidence="5" id="KW-1133">Transmembrane helix</keyword>
<dbReference type="Proteomes" id="UP000472267">
    <property type="component" value="Chromosome 10"/>
</dbReference>
<dbReference type="InterPro" id="IPR013162">
    <property type="entry name" value="CD80_C2-set"/>
</dbReference>
<reference evidence="12" key="1">
    <citation type="submission" date="2019-06" db="EMBL/GenBank/DDBJ databases">
        <authorList>
            <consortium name="Wellcome Sanger Institute Data Sharing"/>
        </authorList>
    </citation>
    <scope>NUCLEOTIDE SEQUENCE [LARGE SCALE GENOMIC DNA]</scope>
</reference>
<feature type="domain" description="Ig-like" evidence="11">
    <location>
        <begin position="244"/>
        <end position="342"/>
    </location>
</feature>
<sequence length="355" mass="40118">MFVVESCGAAVKLQTVCKLVQFCLLILAAAVYTAALYPQYANVTCIVHEDCILPCSFTPTSTVVIHWYKQQIPVHSYYYNKDQFGLQNKHFSGRTCLFNSHIPHGNASLLLRRVKVQDKGRYKCYTSTRKGNKEMFVNLEAKGQYTPIQSVIMEMTEELVTCSSQNIYPVPHVTWATDPPSAQEVLENSTIKTTDHKGLYTVESVLRMLGNLSNHTYFCSFISADKTQVWTASWKNQEAITQEEGHALSVPCIAPHNVQNFSLVWTFSSSSEPTVIIKYDNRTRHTHNLWESQAALDPDLLLLGDGSLLLHRPDVEQHSGTYTCTFSGLQSRHIVQTKVNITVASIREYWMAINV</sequence>
<dbReference type="GO" id="GO:0042130">
    <property type="term" value="P:negative regulation of T cell proliferation"/>
    <property type="evidence" value="ECO:0007669"/>
    <property type="project" value="TreeGrafter"/>
</dbReference>
<evidence type="ECO:0000313" key="13">
    <source>
        <dbReference type="Proteomes" id="UP000472267"/>
    </source>
</evidence>
<evidence type="ECO:0000259" key="11">
    <source>
        <dbReference type="PROSITE" id="PS50835"/>
    </source>
</evidence>
<dbReference type="Pfam" id="PF08205">
    <property type="entry name" value="C2-set_2"/>
    <property type="match status" value="1"/>
</dbReference>
<dbReference type="GO" id="GO:0031295">
    <property type="term" value="P:T cell costimulation"/>
    <property type="evidence" value="ECO:0007669"/>
    <property type="project" value="TreeGrafter"/>
</dbReference>
<dbReference type="AlphaFoldDB" id="A0A672GYW5"/>
<dbReference type="FunFam" id="2.60.40.10:FF:000142">
    <property type="entry name" value="V-set domain-containing T-cell activation inhibitor 1"/>
    <property type="match status" value="1"/>
</dbReference>
<evidence type="ECO:0000256" key="5">
    <source>
        <dbReference type="ARBA" id="ARBA00022989"/>
    </source>
</evidence>
<comment type="subcellular location">
    <subcellularLocation>
        <location evidence="1">Cell membrane</location>
        <topology evidence="1">Single-pass type I membrane protein</topology>
    </subcellularLocation>
</comment>
<dbReference type="InterPro" id="IPR013106">
    <property type="entry name" value="Ig_V-set"/>
</dbReference>
<dbReference type="InterPro" id="IPR003598">
    <property type="entry name" value="Ig_sub2"/>
</dbReference>
<keyword evidence="7" id="KW-1015">Disulfide bond</keyword>
<dbReference type="FunFam" id="2.60.40.10:FF:002801">
    <property type="entry name" value="HERV-H LTR-associating 2a, tandem duplicate 1"/>
    <property type="match status" value="1"/>
</dbReference>
<dbReference type="InterPro" id="IPR013783">
    <property type="entry name" value="Ig-like_fold"/>
</dbReference>
<keyword evidence="4" id="KW-0732">Signal</keyword>
<dbReference type="GO" id="GO:0007166">
    <property type="term" value="P:cell surface receptor signaling pathway"/>
    <property type="evidence" value="ECO:0007669"/>
    <property type="project" value="TreeGrafter"/>
</dbReference>
<name>A0A672GYW5_SALFA</name>
<dbReference type="GO" id="GO:0071222">
    <property type="term" value="P:cellular response to lipopolysaccharide"/>
    <property type="evidence" value="ECO:0007669"/>
    <property type="project" value="TreeGrafter"/>
</dbReference>
<dbReference type="PANTHER" id="PTHR25466">
    <property type="entry name" value="T-LYMPHOCYTE ACTIVATION ANTIGEN"/>
    <property type="match status" value="1"/>
</dbReference>
<evidence type="ECO:0000256" key="3">
    <source>
        <dbReference type="ARBA" id="ARBA00022692"/>
    </source>
</evidence>
<keyword evidence="3" id="KW-0812">Transmembrane</keyword>
<dbReference type="GO" id="GO:0009897">
    <property type="term" value="C:external side of plasma membrane"/>
    <property type="evidence" value="ECO:0007669"/>
    <property type="project" value="TreeGrafter"/>
</dbReference>
<keyword evidence="13" id="KW-1185">Reference proteome</keyword>
<dbReference type="InterPro" id="IPR051713">
    <property type="entry name" value="T-cell_Activation_Regulation"/>
</dbReference>
<evidence type="ECO:0000256" key="1">
    <source>
        <dbReference type="ARBA" id="ARBA00004251"/>
    </source>
</evidence>
<evidence type="ECO:0000256" key="7">
    <source>
        <dbReference type="ARBA" id="ARBA00023157"/>
    </source>
</evidence>
<feature type="domain" description="Ig-like" evidence="11">
    <location>
        <begin position="38"/>
        <end position="140"/>
    </location>
</feature>
<dbReference type="SUPFAM" id="SSF48726">
    <property type="entry name" value="Immunoglobulin"/>
    <property type="match status" value="3"/>
</dbReference>
<dbReference type="Ensembl" id="ENSSFAT00005024874.1">
    <property type="protein sequence ID" value="ENSSFAP00005023908.1"/>
    <property type="gene ID" value="ENSSFAG00005012335.1"/>
</dbReference>
<dbReference type="PANTHER" id="PTHR25466:SF14">
    <property type="entry name" value="BUTYROPHILIN SUBFAMILY 2 MEMBER A2-LIKE-RELATED"/>
    <property type="match status" value="1"/>
</dbReference>
<keyword evidence="8" id="KW-0675">Receptor</keyword>
<keyword evidence="6" id="KW-0472">Membrane</keyword>
<dbReference type="Pfam" id="PF07686">
    <property type="entry name" value="V-set"/>
    <property type="match status" value="1"/>
</dbReference>
<evidence type="ECO:0000256" key="4">
    <source>
        <dbReference type="ARBA" id="ARBA00022729"/>
    </source>
</evidence>
<keyword evidence="9" id="KW-0325">Glycoprotein</keyword>
<evidence type="ECO:0000256" key="6">
    <source>
        <dbReference type="ARBA" id="ARBA00023136"/>
    </source>
</evidence>
<protein>
    <submittedName>
        <fullName evidence="12">HERV-H LTR-associating 2a, tandem duplicate 2</fullName>
    </submittedName>
</protein>
<dbReference type="SMART" id="SM00409">
    <property type="entry name" value="IG"/>
    <property type="match status" value="2"/>
</dbReference>
<dbReference type="OMA" id="TIYEPRV"/>
<dbReference type="InterPro" id="IPR007110">
    <property type="entry name" value="Ig-like_dom"/>
</dbReference>
<dbReference type="SMART" id="SM00408">
    <property type="entry name" value="IGc2"/>
    <property type="match status" value="2"/>
</dbReference>
<evidence type="ECO:0000256" key="9">
    <source>
        <dbReference type="ARBA" id="ARBA00023180"/>
    </source>
</evidence>
<dbReference type="PROSITE" id="PS50835">
    <property type="entry name" value="IG_LIKE"/>
    <property type="match status" value="2"/>
</dbReference>
<dbReference type="GO" id="GO:0042102">
    <property type="term" value="P:positive regulation of T cell proliferation"/>
    <property type="evidence" value="ECO:0007669"/>
    <property type="project" value="TreeGrafter"/>
</dbReference>
<organism evidence="12 13">
    <name type="scientific">Salarias fasciatus</name>
    <name type="common">Jewelled blenny</name>
    <name type="synonym">Blennius fasciatus</name>
    <dbReference type="NCBI Taxonomy" id="181472"/>
    <lineage>
        <taxon>Eukaryota</taxon>
        <taxon>Metazoa</taxon>
        <taxon>Chordata</taxon>
        <taxon>Craniata</taxon>
        <taxon>Vertebrata</taxon>
        <taxon>Euteleostomi</taxon>
        <taxon>Actinopterygii</taxon>
        <taxon>Neopterygii</taxon>
        <taxon>Teleostei</taxon>
        <taxon>Neoteleostei</taxon>
        <taxon>Acanthomorphata</taxon>
        <taxon>Ovalentaria</taxon>
        <taxon>Blenniimorphae</taxon>
        <taxon>Blenniiformes</taxon>
        <taxon>Blennioidei</taxon>
        <taxon>Blenniidae</taxon>
        <taxon>Salariinae</taxon>
        <taxon>Salarias</taxon>
    </lineage>
</organism>
<evidence type="ECO:0000256" key="10">
    <source>
        <dbReference type="ARBA" id="ARBA00023319"/>
    </source>
</evidence>
<reference evidence="12" key="2">
    <citation type="submission" date="2025-08" db="UniProtKB">
        <authorList>
            <consortium name="Ensembl"/>
        </authorList>
    </citation>
    <scope>IDENTIFICATION</scope>
</reference>
<dbReference type="Gene3D" id="2.60.40.10">
    <property type="entry name" value="Immunoglobulins"/>
    <property type="match status" value="3"/>
</dbReference>
<proteinExistence type="predicted"/>
<evidence type="ECO:0000256" key="2">
    <source>
        <dbReference type="ARBA" id="ARBA00022475"/>
    </source>
</evidence>
<keyword evidence="10" id="KW-0393">Immunoglobulin domain</keyword>
<dbReference type="CDD" id="cd16091">
    <property type="entry name" value="IgV_HHLA2"/>
    <property type="match status" value="1"/>
</dbReference>
<keyword evidence="2" id="KW-1003">Cell membrane</keyword>
<evidence type="ECO:0000313" key="12">
    <source>
        <dbReference type="Ensembl" id="ENSSFAP00005023908.1"/>
    </source>
</evidence>
<accession>A0A672GYW5</accession>